<accession>A0ACC2ZYJ2</accession>
<gene>
    <name evidence="1" type="ORF">H2198_007981</name>
</gene>
<dbReference type="Proteomes" id="UP001172386">
    <property type="component" value="Unassembled WGS sequence"/>
</dbReference>
<evidence type="ECO:0000313" key="1">
    <source>
        <dbReference type="EMBL" id="KAJ9652799.1"/>
    </source>
</evidence>
<reference evidence="1" key="1">
    <citation type="submission" date="2022-10" db="EMBL/GenBank/DDBJ databases">
        <title>Culturing micro-colonial fungi from biological soil crusts in the Mojave desert and describing Neophaeococcomyces mojavensis, and introducing the new genera and species Taxawa tesnikishii.</title>
        <authorList>
            <person name="Kurbessoian T."/>
            <person name="Stajich J.E."/>
        </authorList>
    </citation>
    <scope>NUCLEOTIDE SEQUENCE</scope>
    <source>
        <strain evidence="1">JES_112</strain>
    </source>
</reference>
<comment type="caution">
    <text evidence="1">The sequence shown here is derived from an EMBL/GenBank/DDBJ whole genome shotgun (WGS) entry which is preliminary data.</text>
</comment>
<keyword evidence="2" id="KW-1185">Reference proteome</keyword>
<dbReference type="EMBL" id="JAPDRQ010000182">
    <property type="protein sequence ID" value="KAJ9652799.1"/>
    <property type="molecule type" value="Genomic_DNA"/>
</dbReference>
<protein>
    <submittedName>
        <fullName evidence="1">Uncharacterized protein</fullName>
    </submittedName>
</protein>
<proteinExistence type="predicted"/>
<name>A0ACC2ZYJ2_9EURO</name>
<organism evidence="1 2">
    <name type="scientific">Neophaeococcomyces mojaviensis</name>
    <dbReference type="NCBI Taxonomy" id="3383035"/>
    <lineage>
        <taxon>Eukaryota</taxon>
        <taxon>Fungi</taxon>
        <taxon>Dikarya</taxon>
        <taxon>Ascomycota</taxon>
        <taxon>Pezizomycotina</taxon>
        <taxon>Eurotiomycetes</taxon>
        <taxon>Chaetothyriomycetidae</taxon>
        <taxon>Chaetothyriales</taxon>
        <taxon>Chaetothyriales incertae sedis</taxon>
        <taxon>Neophaeococcomyces</taxon>
    </lineage>
</organism>
<evidence type="ECO:0000313" key="2">
    <source>
        <dbReference type="Proteomes" id="UP001172386"/>
    </source>
</evidence>
<sequence length="263" mass="29238">MADIMDKFWSAPPVSRTIIAAMAAESLLVHGGLVNGYYVLFHIPWILKFPFPQLWRLITPFLLTGNGFSALWDMYMFWTYATGLELNSPRFTQPGDFCTYVIFVATIILVTAGCLLKSYIFTQSLLLAFIYTFAQDNRGRKVHFIFFQIPAELMPWAMLAMTLVMSGPGGALQQGTGLLAAHLYDFLTRLYPTFQGGRNYIQTPTFIRNCFGAGGSTTVHRGYGTSFRPATQPTQVPPTPNRGWTSGFSSWSGRGAGHRLGGD</sequence>